<evidence type="ECO:0000313" key="2">
    <source>
        <dbReference type="EMBL" id="XDU64870.1"/>
    </source>
</evidence>
<dbReference type="AlphaFoldDB" id="A0AB39VB13"/>
<reference evidence="2" key="1">
    <citation type="submission" date="2024-07" db="EMBL/GenBank/DDBJ databases">
        <authorList>
            <person name="Li X.-J."/>
            <person name="Wang X."/>
        </authorList>
    </citation>
    <scope>NUCLEOTIDE SEQUENCE</scope>
    <source>
        <strain evidence="2">HSP-342</strain>
    </source>
</reference>
<evidence type="ECO:0008006" key="3">
    <source>
        <dbReference type="Google" id="ProtNLM"/>
    </source>
</evidence>
<name>A0AB39VB13_9FUSO</name>
<evidence type="ECO:0000256" key="1">
    <source>
        <dbReference type="SAM" id="MobiDB-lite"/>
    </source>
</evidence>
<feature type="region of interest" description="Disordered" evidence="1">
    <location>
        <begin position="38"/>
        <end position="60"/>
    </location>
</feature>
<gene>
    <name evidence="2" type="ORF">AB8B23_01515</name>
</gene>
<dbReference type="KEGG" id="lmes:AB8B23_01515"/>
<protein>
    <recommendedName>
        <fullName evidence="3">Transposase</fullName>
    </recommendedName>
</protein>
<proteinExistence type="predicted"/>
<dbReference type="EMBL" id="CP165646">
    <property type="protein sequence ID" value="XDU64870.1"/>
    <property type="molecule type" value="Genomic_DNA"/>
</dbReference>
<feature type="compositionally biased region" description="Basic and acidic residues" evidence="1">
    <location>
        <begin position="46"/>
        <end position="59"/>
    </location>
</feature>
<dbReference type="RefSeq" id="WP_369713118.1">
    <property type="nucleotide sequence ID" value="NZ_CP165646.1"/>
</dbReference>
<accession>A0AB39VB13</accession>
<organism evidence="2">
    <name type="scientific">Leptotrichia mesophila</name>
    <dbReference type="NCBI Taxonomy" id="3239303"/>
    <lineage>
        <taxon>Bacteria</taxon>
        <taxon>Fusobacteriati</taxon>
        <taxon>Fusobacteriota</taxon>
        <taxon>Fusobacteriia</taxon>
        <taxon>Fusobacteriales</taxon>
        <taxon>Leptotrichiaceae</taxon>
        <taxon>Leptotrichia</taxon>
    </lineage>
</organism>
<sequence>MIHRGQIEGIKPYMLPRMIKLKPRKKTDGQCNTKKNKSILGARIKQRPEHINSREEKGYSEINTVKGKNGKEKKIPEIQKILNERCRKILNYRSAEEYHFDNTTA</sequence>